<evidence type="ECO:0000313" key="2">
    <source>
        <dbReference type="EMBL" id="PHJ19127.1"/>
    </source>
</evidence>
<evidence type="ECO:0000313" key="3">
    <source>
        <dbReference type="Proteomes" id="UP000221165"/>
    </source>
</evidence>
<dbReference type="Proteomes" id="UP000221165">
    <property type="component" value="Unassembled WGS sequence"/>
</dbReference>
<keyword evidence="1" id="KW-1133">Transmembrane helix</keyword>
<keyword evidence="3" id="KW-1185">Reference proteome</keyword>
<dbReference type="EMBL" id="MIGC01003626">
    <property type="protein sequence ID" value="PHJ19127.1"/>
    <property type="molecule type" value="Genomic_DNA"/>
</dbReference>
<comment type="caution">
    <text evidence="2">The sequence shown here is derived from an EMBL/GenBank/DDBJ whole genome shotgun (WGS) entry which is preliminary data.</text>
</comment>
<dbReference type="AlphaFoldDB" id="A0A2C6KNK9"/>
<dbReference type="VEuPathDB" id="ToxoDB:CSUI_007044"/>
<protein>
    <submittedName>
        <fullName evidence="2">Uncharacterized protein</fullName>
    </submittedName>
</protein>
<sequence length="94" mass="10818">MHLESSISTDCYLSFFCFILLFLLSHFVKGRQHIGRQMELIGRRTLCLRALWLTPDVFQSSYVLGVRRVNALGVGVVSSLQLVFNRDVRERGSR</sequence>
<proteinExistence type="predicted"/>
<organism evidence="2 3">
    <name type="scientific">Cystoisospora suis</name>
    <dbReference type="NCBI Taxonomy" id="483139"/>
    <lineage>
        <taxon>Eukaryota</taxon>
        <taxon>Sar</taxon>
        <taxon>Alveolata</taxon>
        <taxon>Apicomplexa</taxon>
        <taxon>Conoidasida</taxon>
        <taxon>Coccidia</taxon>
        <taxon>Eucoccidiorida</taxon>
        <taxon>Eimeriorina</taxon>
        <taxon>Sarcocystidae</taxon>
        <taxon>Cystoisospora</taxon>
    </lineage>
</organism>
<name>A0A2C6KNK9_9APIC</name>
<reference evidence="2 3" key="1">
    <citation type="journal article" date="2017" name="Int. J. Parasitol.">
        <title>The genome of the protozoan parasite Cystoisospora suis and a reverse vaccinology approach to identify vaccine candidates.</title>
        <authorList>
            <person name="Palmieri N."/>
            <person name="Shrestha A."/>
            <person name="Ruttkowski B."/>
            <person name="Beck T."/>
            <person name="Vogl C."/>
            <person name="Tomley F."/>
            <person name="Blake D.P."/>
            <person name="Joachim A."/>
        </authorList>
    </citation>
    <scope>NUCLEOTIDE SEQUENCE [LARGE SCALE GENOMIC DNA]</scope>
    <source>
        <strain evidence="2 3">Wien I</strain>
    </source>
</reference>
<dbReference type="RefSeq" id="XP_067920829.1">
    <property type="nucleotide sequence ID" value="XM_068067194.1"/>
</dbReference>
<gene>
    <name evidence="2" type="ORF">CSUI_007044</name>
</gene>
<dbReference type="GeneID" id="94430405"/>
<feature type="transmembrane region" description="Helical" evidence="1">
    <location>
        <begin position="12"/>
        <end position="28"/>
    </location>
</feature>
<evidence type="ECO:0000256" key="1">
    <source>
        <dbReference type="SAM" id="Phobius"/>
    </source>
</evidence>
<keyword evidence="1" id="KW-0812">Transmembrane</keyword>
<accession>A0A2C6KNK9</accession>
<keyword evidence="1" id="KW-0472">Membrane</keyword>